<dbReference type="Pfam" id="PF01866">
    <property type="entry name" value="Diphthamide_syn"/>
    <property type="match status" value="1"/>
</dbReference>
<evidence type="ECO:0000259" key="24">
    <source>
        <dbReference type="PROSITE" id="PS50199"/>
    </source>
</evidence>
<keyword evidence="14" id="KW-0411">Iron-sulfur</keyword>
<keyword evidence="10 21" id="KW-0863">Zinc-finger</keyword>
<dbReference type="PROSITE" id="PS50137">
    <property type="entry name" value="DS_RBD"/>
    <property type="match status" value="1"/>
</dbReference>
<dbReference type="InterPro" id="IPR027417">
    <property type="entry name" value="P-loop_NTPase"/>
</dbReference>
<comment type="similarity">
    <text evidence="4">Belongs to the DPH1/DPH2 family. DPH1 subfamily.</text>
</comment>
<dbReference type="CDD" id="cd00048">
    <property type="entry name" value="DSRM_SF"/>
    <property type="match status" value="1"/>
</dbReference>
<dbReference type="SUPFAM" id="SSF90209">
    <property type="entry name" value="Ran binding protein zinc finger-like"/>
    <property type="match status" value="2"/>
</dbReference>
<dbReference type="GO" id="GO:0005524">
    <property type="term" value="F:ATP binding"/>
    <property type="evidence" value="ECO:0007669"/>
    <property type="project" value="InterPro"/>
</dbReference>
<dbReference type="InterPro" id="IPR041569">
    <property type="entry name" value="AAA_lid_3"/>
</dbReference>
<feature type="domain" description="DRBM" evidence="23">
    <location>
        <begin position="740"/>
        <end position="807"/>
    </location>
</feature>
<feature type="region of interest" description="Disordered" evidence="22">
    <location>
        <begin position="1104"/>
        <end position="1199"/>
    </location>
</feature>
<dbReference type="FunFam" id="3.30.160.20:FF:000205">
    <property type="entry name" value="Uncharacterized protein"/>
    <property type="match status" value="1"/>
</dbReference>
<dbReference type="FunFam" id="3.40.50.11860:FF:000002">
    <property type="entry name" value="2-(3-amino-3-carboxypropyl)histidine synthase subunit 1"/>
    <property type="match status" value="1"/>
</dbReference>
<dbReference type="GO" id="GO:0016887">
    <property type="term" value="F:ATP hydrolysis activity"/>
    <property type="evidence" value="ECO:0007669"/>
    <property type="project" value="InterPro"/>
</dbReference>
<evidence type="ECO:0000256" key="8">
    <source>
        <dbReference type="ARBA" id="ARBA00022691"/>
    </source>
</evidence>
<evidence type="ECO:0000256" key="1">
    <source>
        <dbReference type="ARBA" id="ARBA00001966"/>
    </source>
</evidence>
<dbReference type="GO" id="GO:0090560">
    <property type="term" value="F:2-(3-amino-3-carboxypropyl)histidine synthase activity"/>
    <property type="evidence" value="ECO:0007669"/>
    <property type="project" value="UniProtKB-EC"/>
</dbReference>
<evidence type="ECO:0000256" key="16">
    <source>
        <dbReference type="ARBA" id="ARBA00031690"/>
    </source>
</evidence>
<dbReference type="GO" id="GO:0008270">
    <property type="term" value="F:zinc ion binding"/>
    <property type="evidence" value="ECO:0007669"/>
    <property type="project" value="UniProtKB-KW"/>
</dbReference>
<feature type="domain" description="RanBP2-type" evidence="24">
    <location>
        <begin position="933"/>
        <end position="964"/>
    </location>
</feature>
<dbReference type="InterPro" id="IPR001876">
    <property type="entry name" value="Znf_RanBP2"/>
</dbReference>
<evidence type="ECO:0000256" key="17">
    <source>
        <dbReference type="ARBA" id="ARBA00032574"/>
    </source>
</evidence>
<feature type="compositionally biased region" description="Low complexity" evidence="22">
    <location>
        <begin position="169"/>
        <end position="189"/>
    </location>
</feature>
<dbReference type="Gene3D" id="3.40.50.11840">
    <property type="entry name" value="Diphthamide synthesis DPH1/DPH2 domain 1"/>
    <property type="match status" value="1"/>
</dbReference>
<feature type="region of interest" description="Disordered" evidence="22">
    <location>
        <begin position="1022"/>
        <end position="1055"/>
    </location>
</feature>
<evidence type="ECO:0000256" key="7">
    <source>
        <dbReference type="ARBA" id="ARBA00022679"/>
    </source>
</evidence>
<dbReference type="Pfam" id="PF00641">
    <property type="entry name" value="Zn_ribbon_RanBP"/>
    <property type="match status" value="2"/>
</dbReference>
<dbReference type="InterPro" id="IPR042265">
    <property type="entry name" value="DPH1/DPH2_3"/>
</dbReference>
<comment type="cofactor">
    <cofactor evidence="1">
        <name>[4Fe-4S] cluster</name>
        <dbReference type="ChEBI" id="CHEBI:49883"/>
    </cofactor>
</comment>
<evidence type="ECO:0000256" key="3">
    <source>
        <dbReference type="ARBA" id="ARBA00005156"/>
    </source>
</evidence>
<dbReference type="InterPro" id="IPR042263">
    <property type="entry name" value="DPH1/DPH2_1"/>
</dbReference>
<evidence type="ECO:0000313" key="25">
    <source>
        <dbReference type="EMBL" id="DAZ97041.1"/>
    </source>
</evidence>
<feature type="compositionally biased region" description="Polar residues" evidence="22">
    <location>
        <begin position="1218"/>
        <end position="1228"/>
    </location>
</feature>
<dbReference type="FunFam" id="4.10.1060.10:FF:000008">
    <property type="entry name" value="TATA-binding protein-associated factor 2N isoform X1"/>
    <property type="match status" value="1"/>
</dbReference>
<dbReference type="InterPro" id="IPR042264">
    <property type="entry name" value="DPH1/DPH2_2"/>
</dbReference>
<evidence type="ECO:0000256" key="9">
    <source>
        <dbReference type="ARBA" id="ARBA00022723"/>
    </source>
</evidence>
<organism evidence="25 26">
    <name type="scientific">Lagenidium giganteum</name>
    <dbReference type="NCBI Taxonomy" id="4803"/>
    <lineage>
        <taxon>Eukaryota</taxon>
        <taxon>Sar</taxon>
        <taxon>Stramenopiles</taxon>
        <taxon>Oomycota</taxon>
        <taxon>Peronosporomycetes</taxon>
        <taxon>Pythiales</taxon>
        <taxon>Pythiaceae</taxon>
    </lineage>
</organism>
<dbReference type="Pfam" id="PF00035">
    <property type="entry name" value="dsrm"/>
    <property type="match status" value="1"/>
</dbReference>
<evidence type="ECO:0000256" key="5">
    <source>
        <dbReference type="ARBA" id="ARBA00012221"/>
    </source>
</evidence>
<feature type="compositionally biased region" description="Basic and acidic residues" evidence="22">
    <location>
        <begin position="118"/>
        <end position="133"/>
    </location>
</feature>
<comment type="caution">
    <text evidence="25">The sequence shown here is derived from an EMBL/GenBank/DDBJ whole genome shotgun (WGS) entry which is preliminary data.</text>
</comment>
<comment type="catalytic activity">
    <reaction evidence="19">
        <text>L-histidyl-[translation elongation factor 2] + S-adenosyl-L-methionine = 2-[(3S)-amino-3-carboxypropyl]-L-histidyl-[translation elongation factor 2] + S-methyl-5'-thioadenosine + H(+)</text>
        <dbReference type="Rhea" id="RHEA:36783"/>
        <dbReference type="Rhea" id="RHEA-COMP:9748"/>
        <dbReference type="Rhea" id="RHEA-COMP:9749"/>
        <dbReference type="ChEBI" id="CHEBI:15378"/>
        <dbReference type="ChEBI" id="CHEBI:17509"/>
        <dbReference type="ChEBI" id="CHEBI:29979"/>
        <dbReference type="ChEBI" id="CHEBI:59789"/>
        <dbReference type="ChEBI" id="CHEBI:73995"/>
        <dbReference type="EC" id="2.5.1.108"/>
    </reaction>
</comment>
<dbReference type="SUPFAM" id="SSF52540">
    <property type="entry name" value="P-loop containing nucleoside triphosphate hydrolases"/>
    <property type="match status" value="1"/>
</dbReference>
<dbReference type="Gene3D" id="3.30.160.20">
    <property type="match status" value="1"/>
</dbReference>
<keyword evidence="13" id="KW-0408">Iron</keyword>
<feature type="domain" description="RanBP2-type" evidence="24">
    <location>
        <begin position="994"/>
        <end position="1023"/>
    </location>
</feature>
<evidence type="ECO:0000256" key="18">
    <source>
        <dbReference type="ARBA" id="ARBA00032789"/>
    </source>
</evidence>
<evidence type="ECO:0000259" key="23">
    <source>
        <dbReference type="PROSITE" id="PS50137"/>
    </source>
</evidence>
<dbReference type="PROSITE" id="PS01358">
    <property type="entry name" value="ZF_RANBP2_1"/>
    <property type="match status" value="2"/>
</dbReference>
<comment type="pathway">
    <text evidence="3">Protein modification; peptidyl-diphthamide biosynthesis.</text>
</comment>
<feature type="region of interest" description="Disordered" evidence="22">
    <location>
        <begin position="827"/>
        <end position="887"/>
    </location>
</feature>
<sequence length="1603" mass="177751">MIAKAMAMMQLQHIREMGDALSRAREMCQEAQYDKGMALYQETLQTLRQFVRRMTKMSERQPWLQMQIELENELNVIVDYVEMTQALKIAPGLARHQPRNQRSPVAEKSPRWEVYAPDARKQADSSGNDRDPDVWAPPSPDQNNAGLRGVNARAPPSWADSNSKKVVRPGAKPTAGAGAAVNGVRVGAADRPSGRRTPSDDQRKARPALENRKPPVPTNGKPSNNNNKDGGLKAARKDNESKVKPSAAPALIGGKKKYSELAREEGWVDLELIEMIERDIVDDGQKISFENIAGLEETKQLLQEAVMLPQIAPHLFKTELLVQMNGVSSGDPGDPNNRVMVLAATNLPWELDEAMRRRLTKRVYIPLPGPEGRRMLFKLNLERVDVAPDVDFEELVAETDGYSGDDICGLCETAKMMPVKRLYTPEVLKELHRKKQEGATEEELKMHEKNALVVTKQDFKTALENVSPSIGQVSACSSLNGPFCTDATIGALRAPAHASSDLAQDNTPASKEAARVKQMNAERVLKEFELEAERDQAVLFDQVDRLLEEAEDVLFDLFEEEESPIVGSFSLTNAEGAFEKLEKMDGEELKEFFEVALDEVIQSFESVLEDMSPEAAQSLRQTAKELKALKDPNNFSFQVLDESDRQMIKQKFENHRIIEVQRMFERVVVARTDSERQAAFESLVYLFQLANDLISRPAQRFLIRDINIVKSSKHTQEEFKAMEIGDPRVLQACMKLSIKTPAQVLQEYQNRNRGVSINYNTVPVEIDGIKMFKTIVTAGSTAAEGVASTKKVAKQLGAQALLALLHERTHEYYYEVAESYSSISKSHPAAIESSQTSQTQSPALPTPMQRATSADARVVRMGPGPAQKKVRRTSPVKRSMSGGYPAWQYNDQSRETYGNQSGGSGDWHNYAQYPQQPAAWGYGRGRGGGFQASDGDWKCPNPGCGNTNFARRTECNRCHTPRPDGAGGNAAASGKSSGSGGGAGDFRGPPGLFQPGDWTCSVCGNVNWERRNECNMCHNQKPGMPGLDEKRDGAGGGFNERQERAASAKTEVDEDGYDDFGMKKKKVTASKTEREAAALARLRQSYSAICPPGQDFSSASLPRQIAATAPRDSSDTASSRSRNNDRGDRRPRSRSPQKASSGRRSRSQSPRRDSRERGRGGRRGRRSSSRSRDRSDRRNRDSQMTMNGERNDADAATEPARFSGKKCADTSDACCGSNGNCASSTATSELVPRSTRSKRKPSEAAMKRRMANQIPDSIQNDPELAKAMEQLPWNYNFEIKKTVWRVQQAKSKRVALQFPEGLLLYSCVIADIIERFTGADTIILGDVTYGACCVDDLTAIALGADFMVHYGHSCLVPIDVTTIKMLYVFVDIAIDVDHLALMGTIQFANSMHLVSTKLKDHFAELTVPQIKPLSPGEVLGCTSPVLDGFDALVFIADGRFHLESAMIANPSLQAYRYDPYPKLLSIENYDLPQMMSIRSAAIEQGKKAQKFGLILGTLGRQGSTVILDSLKNLLEERGKQYFVLLLSEIFPDKLAMFKDVDAWIQIACPRLSIDWGYAFTKPLLSPYEAEVCLGRTEWQETKYPMDFYAKGSGPWTNYHQPAK</sequence>
<evidence type="ECO:0000256" key="6">
    <source>
        <dbReference type="ARBA" id="ARBA00021915"/>
    </source>
</evidence>
<gene>
    <name evidence="25" type="ORF">N0F65_012910</name>
</gene>
<dbReference type="PANTHER" id="PTHR10762:SF1">
    <property type="entry name" value="2-(3-AMINO-3-CARBOXYPROPYL)HISTIDINE SYNTHASE SUBUNIT 1"/>
    <property type="match status" value="1"/>
</dbReference>
<accession>A0AAV2YUI8</accession>
<protein>
    <recommendedName>
        <fullName evidence="6">2-(3-amino-3-carboxypropyl)histidine synthase subunit 1</fullName>
        <ecNumber evidence="5">2.5.1.108</ecNumber>
    </recommendedName>
    <alternativeName>
        <fullName evidence="17">Diphthamide biosynthesis protein 1</fullName>
    </alternativeName>
    <alternativeName>
        <fullName evidence="18">Diphtheria toxin resistance protein 1</fullName>
    </alternativeName>
    <alternativeName>
        <fullName evidence="16">S-adenosyl-L-methionine:L-histidine 3-amino-3-carboxypropyltransferase 1</fullName>
    </alternativeName>
</protein>
<feature type="compositionally biased region" description="Basic and acidic residues" evidence="22">
    <location>
        <begin position="1150"/>
        <end position="1159"/>
    </location>
</feature>
<dbReference type="SMART" id="SM00358">
    <property type="entry name" value="DSRM"/>
    <property type="match status" value="1"/>
</dbReference>
<feature type="compositionally biased region" description="Low complexity" evidence="22">
    <location>
        <begin position="1106"/>
        <end position="1121"/>
    </location>
</feature>
<dbReference type="FunFam" id="3.40.50.11840:FF:000001">
    <property type="entry name" value="2-(3-amino-3-carboxypropyl)histidine synthase subunit 1"/>
    <property type="match status" value="1"/>
</dbReference>
<dbReference type="PANTHER" id="PTHR10762">
    <property type="entry name" value="DIPHTHAMIDE BIOSYNTHESIS PROTEIN"/>
    <property type="match status" value="1"/>
</dbReference>
<dbReference type="InterPro" id="IPR048611">
    <property type="entry name" value="KATNA1_MIT"/>
</dbReference>
<dbReference type="GO" id="GO:0005634">
    <property type="term" value="C:nucleus"/>
    <property type="evidence" value="ECO:0007669"/>
    <property type="project" value="UniProtKB-SubCell"/>
</dbReference>
<evidence type="ECO:0000256" key="12">
    <source>
        <dbReference type="ARBA" id="ARBA00022884"/>
    </source>
</evidence>
<dbReference type="GO" id="GO:0017183">
    <property type="term" value="P:protein histidyl modification to diphthamide"/>
    <property type="evidence" value="ECO:0007669"/>
    <property type="project" value="InterPro"/>
</dbReference>
<dbReference type="SFLD" id="SFLDS00032">
    <property type="entry name" value="Radical_SAM_3-amino-3-carboxyp"/>
    <property type="match status" value="1"/>
</dbReference>
<reference evidence="25" key="1">
    <citation type="submission" date="2022-11" db="EMBL/GenBank/DDBJ databases">
        <authorList>
            <person name="Morgan W.R."/>
            <person name="Tartar A."/>
        </authorList>
    </citation>
    <scope>NUCLEOTIDE SEQUENCE</scope>
    <source>
        <strain evidence="25">ARSEF 373</strain>
    </source>
</reference>
<evidence type="ECO:0000256" key="2">
    <source>
        <dbReference type="ARBA" id="ARBA00004123"/>
    </source>
</evidence>
<evidence type="ECO:0000256" key="11">
    <source>
        <dbReference type="ARBA" id="ARBA00022833"/>
    </source>
</evidence>
<keyword evidence="26" id="KW-1185">Reference proteome</keyword>
<evidence type="ECO:0000256" key="4">
    <source>
        <dbReference type="ARBA" id="ARBA00010173"/>
    </source>
</evidence>
<dbReference type="Gene3D" id="3.40.50.11850">
    <property type="entry name" value="Diphthamide synthesis DPH1/DPH2 domain 2"/>
    <property type="match status" value="1"/>
</dbReference>
<evidence type="ECO:0000256" key="15">
    <source>
        <dbReference type="ARBA" id="ARBA00023242"/>
    </source>
</evidence>
<dbReference type="GO" id="GO:0051536">
    <property type="term" value="F:iron-sulfur cluster binding"/>
    <property type="evidence" value="ECO:0007669"/>
    <property type="project" value="UniProtKB-KW"/>
</dbReference>
<dbReference type="InterPro" id="IPR003959">
    <property type="entry name" value="ATPase_AAA_core"/>
</dbReference>
<dbReference type="PROSITE" id="PS50199">
    <property type="entry name" value="ZF_RANBP2_2"/>
    <property type="match status" value="2"/>
</dbReference>
<evidence type="ECO:0000256" key="20">
    <source>
        <dbReference type="PROSITE-ProRule" id="PRU00266"/>
    </source>
</evidence>
<dbReference type="InterPro" id="IPR036443">
    <property type="entry name" value="Znf_RanBP2_sf"/>
</dbReference>
<dbReference type="EMBL" id="DAKRPA010000148">
    <property type="protein sequence ID" value="DAZ97041.1"/>
    <property type="molecule type" value="Genomic_DNA"/>
</dbReference>
<dbReference type="Gene3D" id="1.20.58.80">
    <property type="entry name" value="Phosphotransferase system, lactose/cellobiose-type IIA subunit"/>
    <property type="match status" value="1"/>
</dbReference>
<dbReference type="FunFam" id="3.40.50.11850:FF:000002">
    <property type="entry name" value="2-(3-amino-3-carboxypropyl)histidine synthase subunit 1"/>
    <property type="match status" value="1"/>
</dbReference>
<keyword evidence="9" id="KW-0479">Metal-binding</keyword>
<name>A0AAV2YUI8_9STRA</name>
<dbReference type="InterPro" id="IPR014720">
    <property type="entry name" value="dsRBD_dom"/>
</dbReference>
<dbReference type="Gene3D" id="3.40.50.300">
    <property type="entry name" value="P-loop containing nucleotide triphosphate hydrolases"/>
    <property type="match status" value="2"/>
</dbReference>
<dbReference type="Proteomes" id="UP001146120">
    <property type="component" value="Unassembled WGS sequence"/>
</dbReference>
<proteinExistence type="inferred from homology"/>
<dbReference type="CDD" id="cd21748">
    <property type="entry name" value="Kp60-NTD"/>
    <property type="match status" value="1"/>
</dbReference>
<comment type="subcellular location">
    <subcellularLocation>
        <location evidence="2">Nucleus</location>
    </subcellularLocation>
</comment>
<feature type="compositionally biased region" description="Polar residues" evidence="22">
    <location>
        <begin position="832"/>
        <end position="843"/>
    </location>
</feature>
<evidence type="ECO:0000256" key="10">
    <source>
        <dbReference type="ARBA" id="ARBA00022771"/>
    </source>
</evidence>
<feature type="region of interest" description="Disordered" evidence="22">
    <location>
        <begin position="1218"/>
        <end position="1245"/>
    </location>
</feature>
<dbReference type="EC" id="2.5.1.108" evidence="5"/>
<keyword evidence="15" id="KW-0539">Nucleus</keyword>
<evidence type="ECO:0000256" key="22">
    <source>
        <dbReference type="SAM" id="MobiDB-lite"/>
    </source>
</evidence>
<keyword evidence="11" id="KW-0862">Zinc</keyword>
<feature type="compositionally biased region" description="Basic and acidic residues" evidence="22">
    <location>
        <begin position="197"/>
        <end position="213"/>
    </location>
</feature>
<dbReference type="Gene3D" id="3.40.50.11860">
    <property type="entry name" value="Diphthamide synthesis DPH1/DPH2 domain 3"/>
    <property type="match status" value="1"/>
</dbReference>
<dbReference type="Gene3D" id="1.10.8.60">
    <property type="match status" value="1"/>
</dbReference>
<evidence type="ECO:0000256" key="13">
    <source>
        <dbReference type="ARBA" id="ARBA00023004"/>
    </source>
</evidence>
<dbReference type="Pfam" id="PF00004">
    <property type="entry name" value="AAA"/>
    <property type="match status" value="1"/>
</dbReference>
<feature type="compositionally biased region" description="Basic residues" evidence="22">
    <location>
        <begin position="1131"/>
        <end position="1146"/>
    </location>
</feature>
<evidence type="ECO:0000256" key="14">
    <source>
        <dbReference type="ARBA" id="ARBA00023014"/>
    </source>
</evidence>
<dbReference type="NCBIfam" id="TIGR00322">
    <property type="entry name" value="diphth2_R"/>
    <property type="match status" value="1"/>
</dbReference>
<feature type="region of interest" description="Disordered" evidence="22">
    <location>
        <begin position="961"/>
        <end position="991"/>
    </location>
</feature>
<evidence type="ECO:0000256" key="21">
    <source>
        <dbReference type="PROSITE-ProRule" id="PRU00322"/>
    </source>
</evidence>
<feature type="compositionally biased region" description="Basic residues" evidence="22">
    <location>
        <begin position="1160"/>
        <end position="1169"/>
    </location>
</feature>
<reference evidence="25" key="2">
    <citation type="journal article" date="2023" name="Microbiol Resour">
        <title>Decontamination and Annotation of the Draft Genome Sequence of the Oomycete Lagenidium giganteum ARSEF 373.</title>
        <authorList>
            <person name="Morgan W.R."/>
            <person name="Tartar A."/>
        </authorList>
    </citation>
    <scope>NUCLEOTIDE SEQUENCE</scope>
    <source>
        <strain evidence="25">ARSEF 373</strain>
    </source>
</reference>
<feature type="region of interest" description="Disordered" evidence="22">
    <location>
        <begin position="93"/>
        <end position="248"/>
    </location>
</feature>
<dbReference type="Pfam" id="PF17862">
    <property type="entry name" value="AAA_lid_3"/>
    <property type="match status" value="1"/>
</dbReference>
<evidence type="ECO:0000256" key="19">
    <source>
        <dbReference type="ARBA" id="ARBA00048403"/>
    </source>
</evidence>
<dbReference type="InterPro" id="IPR016435">
    <property type="entry name" value="DPH1/DPH2"/>
</dbReference>
<evidence type="ECO:0000313" key="26">
    <source>
        <dbReference type="Proteomes" id="UP001146120"/>
    </source>
</evidence>
<dbReference type="SMART" id="SM00547">
    <property type="entry name" value="ZnF_RBZ"/>
    <property type="match status" value="2"/>
</dbReference>
<dbReference type="GO" id="GO:0003723">
    <property type="term" value="F:RNA binding"/>
    <property type="evidence" value="ECO:0007669"/>
    <property type="project" value="UniProtKB-UniRule"/>
</dbReference>
<dbReference type="SUPFAM" id="SSF54768">
    <property type="entry name" value="dsRNA-binding domain-like"/>
    <property type="match status" value="1"/>
</dbReference>
<dbReference type="Gene3D" id="4.10.1060.10">
    <property type="entry name" value="Zinc finger, RanBP2-type"/>
    <property type="match status" value="2"/>
</dbReference>
<keyword evidence="12 20" id="KW-0694">RNA-binding</keyword>
<feature type="compositionally biased region" description="Basic and acidic residues" evidence="22">
    <location>
        <begin position="1170"/>
        <end position="1181"/>
    </location>
</feature>
<keyword evidence="7" id="KW-0808">Transferase</keyword>
<keyword evidence="8" id="KW-0949">S-adenosyl-L-methionine</keyword>